<evidence type="ECO:0000313" key="2">
    <source>
        <dbReference type="EMBL" id="CAA9327858.1"/>
    </source>
</evidence>
<feature type="compositionally biased region" description="Low complexity" evidence="1">
    <location>
        <begin position="70"/>
        <end position="86"/>
    </location>
</feature>
<feature type="compositionally biased region" description="Low complexity" evidence="1">
    <location>
        <begin position="32"/>
        <end position="44"/>
    </location>
</feature>
<evidence type="ECO:0000256" key="1">
    <source>
        <dbReference type="SAM" id="MobiDB-lite"/>
    </source>
</evidence>
<reference evidence="2" key="1">
    <citation type="submission" date="2020-02" db="EMBL/GenBank/DDBJ databases">
        <authorList>
            <person name="Meier V. D."/>
        </authorList>
    </citation>
    <scope>NUCLEOTIDE SEQUENCE</scope>
    <source>
        <strain evidence="2">AVDCRST_MAG89</strain>
    </source>
</reference>
<accession>A0A6J4LFV6</accession>
<proteinExistence type="predicted"/>
<feature type="compositionally biased region" description="Basic residues" evidence="1">
    <location>
        <begin position="104"/>
        <end position="119"/>
    </location>
</feature>
<organism evidence="2">
    <name type="scientific">uncultured Gemmatimonadota bacterium</name>
    <dbReference type="NCBI Taxonomy" id="203437"/>
    <lineage>
        <taxon>Bacteria</taxon>
        <taxon>Pseudomonadati</taxon>
        <taxon>Gemmatimonadota</taxon>
        <taxon>environmental samples</taxon>
    </lineage>
</organism>
<dbReference type="EMBL" id="CADCTV010000422">
    <property type="protein sequence ID" value="CAA9327858.1"/>
    <property type="molecule type" value="Genomic_DNA"/>
</dbReference>
<name>A0A6J4LFV6_9BACT</name>
<protein>
    <submittedName>
        <fullName evidence="2">Uncharacterized protein</fullName>
    </submittedName>
</protein>
<dbReference type="AlphaFoldDB" id="A0A6J4LFV6"/>
<feature type="region of interest" description="Disordered" evidence="1">
    <location>
        <begin position="1"/>
        <end position="142"/>
    </location>
</feature>
<sequence length="142" mass="15249">GAPAARRWASGPRSWRPGACAPRHRGGPFHPGTPRNAARAAPAGGTPGSCRCGPGRAAAWCPEDRPGPRRPAGAPRAPPWCRAPWASRESGRTRWCSPAVPRPRGSRPRWARAPRRRPCGRSPRCAAAPPRRESRSAPCRPL</sequence>
<feature type="compositionally biased region" description="Low complexity" evidence="1">
    <location>
        <begin position="120"/>
        <end position="129"/>
    </location>
</feature>
<gene>
    <name evidence="2" type="ORF">AVDCRST_MAG89-1985</name>
</gene>
<feature type="non-terminal residue" evidence="2">
    <location>
        <position position="142"/>
    </location>
</feature>
<feature type="non-terminal residue" evidence="2">
    <location>
        <position position="1"/>
    </location>
</feature>